<dbReference type="Pfam" id="PF13439">
    <property type="entry name" value="Glyco_transf_4"/>
    <property type="match status" value="1"/>
</dbReference>
<dbReference type="InterPro" id="IPR028098">
    <property type="entry name" value="Glyco_trans_4-like_N"/>
</dbReference>
<organism evidence="4 5">
    <name type="scientific">Candidatus Collierbacteria bacterium RIFOXYB1_FULL_49_13</name>
    <dbReference type="NCBI Taxonomy" id="1817728"/>
    <lineage>
        <taxon>Bacteria</taxon>
        <taxon>Candidatus Collieribacteriota</taxon>
    </lineage>
</organism>
<evidence type="ECO:0008006" key="6">
    <source>
        <dbReference type="Google" id="ProtNLM"/>
    </source>
</evidence>
<feature type="domain" description="Glycosyltransferase subfamily 4-like N-terminal" evidence="3">
    <location>
        <begin position="65"/>
        <end position="172"/>
    </location>
</feature>
<evidence type="ECO:0000256" key="1">
    <source>
        <dbReference type="ARBA" id="ARBA00022679"/>
    </source>
</evidence>
<evidence type="ECO:0000259" key="2">
    <source>
        <dbReference type="Pfam" id="PF00534"/>
    </source>
</evidence>
<protein>
    <recommendedName>
        <fullName evidence="6">Glycosyl transferase family 1 domain-containing protein</fullName>
    </recommendedName>
</protein>
<feature type="domain" description="Glycosyl transferase family 1" evidence="2">
    <location>
        <begin position="191"/>
        <end position="337"/>
    </location>
</feature>
<keyword evidence="1" id="KW-0808">Transferase</keyword>
<proteinExistence type="predicted"/>
<dbReference type="SUPFAM" id="SSF53756">
    <property type="entry name" value="UDP-Glycosyltransferase/glycogen phosphorylase"/>
    <property type="match status" value="1"/>
</dbReference>
<dbReference type="Gene3D" id="3.40.50.2000">
    <property type="entry name" value="Glycogen Phosphorylase B"/>
    <property type="match status" value="2"/>
</dbReference>
<dbReference type="AlphaFoldDB" id="A0A1F5FEU9"/>
<dbReference type="CDD" id="cd03809">
    <property type="entry name" value="GT4_MtfB-like"/>
    <property type="match status" value="1"/>
</dbReference>
<evidence type="ECO:0000313" key="5">
    <source>
        <dbReference type="Proteomes" id="UP000176682"/>
    </source>
</evidence>
<feature type="non-terminal residue" evidence="4">
    <location>
        <position position="358"/>
    </location>
</feature>
<evidence type="ECO:0000259" key="3">
    <source>
        <dbReference type="Pfam" id="PF13439"/>
    </source>
</evidence>
<gene>
    <name evidence="4" type="ORF">A2368_04015</name>
</gene>
<dbReference type="PANTHER" id="PTHR46401">
    <property type="entry name" value="GLYCOSYLTRANSFERASE WBBK-RELATED"/>
    <property type="match status" value="1"/>
</dbReference>
<dbReference type="GO" id="GO:0016757">
    <property type="term" value="F:glycosyltransferase activity"/>
    <property type="evidence" value="ECO:0007669"/>
    <property type="project" value="InterPro"/>
</dbReference>
<reference evidence="4 5" key="1">
    <citation type="journal article" date="2016" name="Nat. Commun.">
        <title>Thousands of microbial genomes shed light on interconnected biogeochemical processes in an aquifer system.</title>
        <authorList>
            <person name="Anantharaman K."/>
            <person name="Brown C.T."/>
            <person name="Hug L.A."/>
            <person name="Sharon I."/>
            <person name="Castelle C.J."/>
            <person name="Probst A.J."/>
            <person name="Thomas B.C."/>
            <person name="Singh A."/>
            <person name="Wilkins M.J."/>
            <person name="Karaoz U."/>
            <person name="Brodie E.L."/>
            <person name="Williams K.H."/>
            <person name="Hubbard S.S."/>
            <person name="Banfield J.F."/>
        </authorList>
    </citation>
    <scope>NUCLEOTIDE SEQUENCE [LARGE SCALE GENOMIC DNA]</scope>
</reference>
<sequence length="358" mass="40215">MIIGFDGNEANITQRVGVNQLAYELLRHLIPHLGQNQLRVLLKDRPLPDMPQSNDSVTYEIFGPTKMWVLTGLTKRLFKKPKLDVLFSPSHYIPLVSRVKQVFAIMDLSYEKFGLEYFKNYDLQQLRRWTKLSVKKAHKIITISQSAKQDILDIYKVKADRVEVIYPGFDSDLYHARIPLTKQLQVREKYGIRGKYFLFVGTLQPRKNISRLIEAFAVLGGGTKLVVVGKKGWLYDQIFQQVTDLGLTKKVIFTGFAPSEDLPALYKGAVAFVLPSLYEGFGIPVIEAQASGALTVVSSVSSLPEIAGPGSLYIDDPTSVSAISESLRAALSLPKKDRLNRLLQNKLNVARFSWNLAA</sequence>
<dbReference type="Pfam" id="PF00534">
    <property type="entry name" value="Glycos_transf_1"/>
    <property type="match status" value="1"/>
</dbReference>
<dbReference type="Proteomes" id="UP000176682">
    <property type="component" value="Unassembled WGS sequence"/>
</dbReference>
<evidence type="ECO:0000313" key="4">
    <source>
        <dbReference type="EMBL" id="OGD78092.1"/>
    </source>
</evidence>
<comment type="caution">
    <text evidence="4">The sequence shown here is derived from an EMBL/GenBank/DDBJ whole genome shotgun (WGS) entry which is preliminary data.</text>
</comment>
<dbReference type="PANTHER" id="PTHR46401:SF2">
    <property type="entry name" value="GLYCOSYLTRANSFERASE WBBK-RELATED"/>
    <property type="match status" value="1"/>
</dbReference>
<dbReference type="InterPro" id="IPR001296">
    <property type="entry name" value="Glyco_trans_1"/>
</dbReference>
<accession>A0A1F5FEU9</accession>
<dbReference type="EMBL" id="MFAM01000061">
    <property type="protein sequence ID" value="OGD78092.1"/>
    <property type="molecule type" value="Genomic_DNA"/>
</dbReference>
<name>A0A1F5FEU9_9BACT</name>